<dbReference type="Gene3D" id="1.10.357.10">
    <property type="entry name" value="Tetracycline Repressor, domain 2"/>
    <property type="match status" value="1"/>
</dbReference>
<dbReference type="SUPFAM" id="SSF48498">
    <property type="entry name" value="Tetracyclin repressor-like, C-terminal domain"/>
    <property type="match status" value="1"/>
</dbReference>
<evidence type="ECO:0000256" key="3">
    <source>
        <dbReference type="ARBA" id="ARBA00023125"/>
    </source>
</evidence>
<dbReference type="RefSeq" id="WP_030531458.1">
    <property type="nucleotide sequence ID" value="NZ_JOIJ01000004.1"/>
</dbReference>
<evidence type="ECO:0000256" key="4">
    <source>
        <dbReference type="ARBA" id="ARBA00023163"/>
    </source>
</evidence>
<organism evidence="7 8">
    <name type="scientific">Prauserella rugosa</name>
    <dbReference type="NCBI Taxonomy" id="43354"/>
    <lineage>
        <taxon>Bacteria</taxon>
        <taxon>Bacillati</taxon>
        <taxon>Actinomycetota</taxon>
        <taxon>Actinomycetes</taxon>
        <taxon>Pseudonocardiales</taxon>
        <taxon>Pseudonocardiaceae</taxon>
        <taxon>Prauserella</taxon>
    </lineage>
</organism>
<evidence type="ECO:0000256" key="1">
    <source>
        <dbReference type="ARBA" id="ARBA00022491"/>
    </source>
</evidence>
<comment type="caution">
    <text evidence="7">The sequence shown here is derived from an EMBL/GenBank/DDBJ whole genome shotgun (WGS) entry which is preliminary data.</text>
</comment>
<dbReference type="Pfam" id="PF00440">
    <property type="entry name" value="TetR_N"/>
    <property type="match status" value="1"/>
</dbReference>
<keyword evidence="2" id="KW-0805">Transcription regulation</keyword>
<feature type="domain" description="HTH tetR-type" evidence="6">
    <location>
        <begin position="1"/>
        <end position="61"/>
    </location>
</feature>
<feature type="DNA-binding region" description="H-T-H motif" evidence="5">
    <location>
        <begin position="24"/>
        <end position="43"/>
    </location>
</feature>
<accession>A0A660CM03</accession>
<evidence type="ECO:0000313" key="7">
    <source>
        <dbReference type="EMBL" id="TWH22663.1"/>
    </source>
</evidence>
<dbReference type="InterPro" id="IPR039538">
    <property type="entry name" value="BetI_C"/>
</dbReference>
<dbReference type="InterPro" id="IPR050109">
    <property type="entry name" value="HTH-type_TetR-like_transc_reg"/>
</dbReference>
<dbReference type="PANTHER" id="PTHR30055:SF219">
    <property type="entry name" value="TRANSCRIPTIONAL REGULATORY PROTEIN"/>
    <property type="match status" value="1"/>
</dbReference>
<keyword evidence="4" id="KW-0804">Transcription</keyword>
<dbReference type="InterPro" id="IPR036271">
    <property type="entry name" value="Tet_transcr_reg_TetR-rel_C_sf"/>
</dbReference>
<dbReference type="Proteomes" id="UP000317303">
    <property type="component" value="Unassembled WGS sequence"/>
</dbReference>
<reference evidence="7 8" key="1">
    <citation type="submission" date="2019-07" db="EMBL/GenBank/DDBJ databases">
        <title>R&amp;d 2014.</title>
        <authorList>
            <person name="Klenk H.-P."/>
        </authorList>
    </citation>
    <scope>NUCLEOTIDE SEQUENCE [LARGE SCALE GENOMIC DNA]</scope>
    <source>
        <strain evidence="7 8">DSM 43194</strain>
    </source>
</reference>
<dbReference type="GO" id="GO:0000976">
    <property type="term" value="F:transcription cis-regulatory region binding"/>
    <property type="evidence" value="ECO:0007669"/>
    <property type="project" value="TreeGrafter"/>
</dbReference>
<evidence type="ECO:0000259" key="6">
    <source>
        <dbReference type="PROSITE" id="PS50977"/>
    </source>
</evidence>
<dbReference type="PRINTS" id="PR00455">
    <property type="entry name" value="HTHTETR"/>
</dbReference>
<sequence length="194" mass="20354">MGQRQDLLAGAKRCIAEKGYSRTTARDITAVSGANLAAIGYHFGSKEALLNAAVLESFDEWGTAIEQARVGWGAAEPLARLEQFLEGFLAGSVEQRATLVASVHAFAEAEFAPEVQEQLAATYERNRRSIAAMLLDIEPAAVDETGRQLGSLVLAVIIGTALQWLIEPEATPSASALTAAVSALAMANGPGGSR</sequence>
<keyword evidence="3 5" id="KW-0238">DNA-binding</keyword>
<dbReference type="SUPFAM" id="SSF46689">
    <property type="entry name" value="Homeodomain-like"/>
    <property type="match status" value="1"/>
</dbReference>
<dbReference type="PROSITE" id="PS50977">
    <property type="entry name" value="HTH_TETR_2"/>
    <property type="match status" value="1"/>
</dbReference>
<dbReference type="InterPro" id="IPR009057">
    <property type="entry name" value="Homeodomain-like_sf"/>
</dbReference>
<evidence type="ECO:0000256" key="2">
    <source>
        <dbReference type="ARBA" id="ARBA00023015"/>
    </source>
</evidence>
<dbReference type="EMBL" id="VLJV01000001">
    <property type="protein sequence ID" value="TWH22663.1"/>
    <property type="molecule type" value="Genomic_DNA"/>
</dbReference>
<dbReference type="PANTHER" id="PTHR30055">
    <property type="entry name" value="HTH-TYPE TRANSCRIPTIONAL REGULATOR RUTR"/>
    <property type="match status" value="1"/>
</dbReference>
<name>A0A660CM03_9PSEU</name>
<gene>
    <name evidence="7" type="ORF">JD82_04553</name>
</gene>
<dbReference type="AlphaFoldDB" id="A0A660CM03"/>
<dbReference type="Pfam" id="PF13977">
    <property type="entry name" value="TetR_C_6"/>
    <property type="match status" value="1"/>
</dbReference>
<dbReference type="GO" id="GO:0003700">
    <property type="term" value="F:DNA-binding transcription factor activity"/>
    <property type="evidence" value="ECO:0007669"/>
    <property type="project" value="TreeGrafter"/>
</dbReference>
<protein>
    <submittedName>
        <fullName evidence="7">TetR family transcriptional regulator</fullName>
    </submittedName>
</protein>
<keyword evidence="1" id="KW-0678">Repressor</keyword>
<proteinExistence type="predicted"/>
<evidence type="ECO:0000256" key="5">
    <source>
        <dbReference type="PROSITE-ProRule" id="PRU00335"/>
    </source>
</evidence>
<keyword evidence="8" id="KW-1185">Reference proteome</keyword>
<dbReference type="OrthoDB" id="2356263at2"/>
<dbReference type="InterPro" id="IPR001647">
    <property type="entry name" value="HTH_TetR"/>
</dbReference>
<evidence type="ECO:0000313" key="8">
    <source>
        <dbReference type="Proteomes" id="UP000317303"/>
    </source>
</evidence>